<keyword evidence="2" id="KW-1185">Reference proteome</keyword>
<evidence type="ECO:0000313" key="1">
    <source>
        <dbReference type="EMBL" id="MBB6071113.1"/>
    </source>
</evidence>
<organism evidence="1 2">
    <name type="scientific">Longimicrobium terrae</name>
    <dbReference type="NCBI Taxonomy" id="1639882"/>
    <lineage>
        <taxon>Bacteria</taxon>
        <taxon>Pseudomonadati</taxon>
        <taxon>Gemmatimonadota</taxon>
        <taxon>Longimicrobiia</taxon>
        <taxon>Longimicrobiales</taxon>
        <taxon>Longimicrobiaceae</taxon>
        <taxon>Longimicrobium</taxon>
    </lineage>
</organism>
<sequence length="169" mass="18188">MVIGSRRIGVIGLATLLAGLGGATYGAPGGHRAVVLPGDMTGCYSLYDERGRPASESLYFAPPKVRLDPTPYPVRGDSAWRLAKLDRDGRDDADPRSHRGTQYWAADSLTDSIHVVFHTNFSGSELILSRRLDGDTLRGRAMEEWDNGPSTNQAGAVTAIRYPCGPEAS</sequence>
<dbReference type="Proteomes" id="UP000582837">
    <property type="component" value="Unassembled WGS sequence"/>
</dbReference>
<name>A0A841GZD3_9BACT</name>
<evidence type="ECO:0000313" key="2">
    <source>
        <dbReference type="Proteomes" id="UP000582837"/>
    </source>
</evidence>
<dbReference type="RefSeq" id="WP_170033712.1">
    <property type="nucleotide sequence ID" value="NZ_JABDTL010000001.1"/>
</dbReference>
<reference evidence="1 2" key="1">
    <citation type="submission" date="2020-08" db="EMBL/GenBank/DDBJ databases">
        <title>Genomic Encyclopedia of Type Strains, Phase IV (KMG-IV): sequencing the most valuable type-strain genomes for metagenomic binning, comparative biology and taxonomic classification.</title>
        <authorList>
            <person name="Goeker M."/>
        </authorList>
    </citation>
    <scope>NUCLEOTIDE SEQUENCE [LARGE SCALE GENOMIC DNA]</scope>
    <source>
        <strain evidence="1 2">DSM 29007</strain>
    </source>
</reference>
<accession>A0A841GZD3</accession>
<comment type="caution">
    <text evidence="1">The sequence shown here is derived from an EMBL/GenBank/DDBJ whole genome shotgun (WGS) entry which is preliminary data.</text>
</comment>
<proteinExistence type="predicted"/>
<protein>
    <submittedName>
        <fullName evidence="1">Uncharacterized protein</fullName>
    </submittedName>
</protein>
<dbReference type="AlphaFoldDB" id="A0A841GZD3"/>
<dbReference type="EMBL" id="JACHIA010000007">
    <property type="protein sequence ID" value="MBB6071113.1"/>
    <property type="molecule type" value="Genomic_DNA"/>
</dbReference>
<gene>
    <name evidence="1" type="ORF">HNQ61_002737</name>
</gene>